<accession>A0A4Z1IDG9</accession>
<keyword evidence="2" id="KW-1185">Reference proteome</keyword>
<protein>
    <recommendedName>
        <fullName evidence="3">Aminoglycoside phosphotransferase domain-containing protein</fullName>
    </recommendedName>
</protein>
<dbReference type="AlphaFoldDB" id="A0A4Z1IDG9"/>
<comment type="caution">
    <text evidence="1">The sequence shown here is derived from an EMBL/GenBank/DDBJ whole genome shotgun (WGS) entry which is preliminary data.</text>
</comment>
<organism evidence="1 2">
    <name type="scientific">Botryotinia convoluta</name>
    <dbReference type="NCBI Taxonomy" id="54673"/>
    <lineage>
        <taxon>Eukaryota</taxon>
        <taxon>Fungi</taxon>
        <taxon>Dikarya</taxon>
        <taxon>Ascomycota</taxon>
        <taxon>Pezizomycotina</taxon>
        <taxon>Leotiomycetes</taxon>
        <taxon>Helotiales</taxon>
        <taxon>Sclerotiniaceae</taxon>
        <taxon>Botryotinia</taxon>
    </lineage>
</organism>
<proteinExistence type="predicted"/>
<dbReference type="PANTHER" id="PTHR21310:SF58">
    <property type="entry name" value="AMINOGLYCOSIDE PHOSPHOTRANSFERASE DOMAIN-CONTAINING PROTEIN"/>
    <property type="match status" value="1"/>
</dbReference>
<name>A0A4Z1IDG9_9HELO</name>
<dbReference type="OrthoDB" id="5404599at2759"/>
<dbReference type="InterPro" id="IPR051678">
    <property type="entry name" value="AGP_Transferase"/>
</dbReference>
<dbReference type="EMBL" id="PQXN01000070">
    <property type="protein sequence ID" value="TGO57030.1"/>
    <property type="molecule type" value="Genomic_DNA"/>
</dbReference>
<sequence>MTTEGSLEEERPWLESQWYPPLNKIKRFFYDCHKLNGVYTLEENERKWRIQNGSWPMGESMKEIDDDPDAWLICNLILRRSEGRSPSADWYDEKDNSSYHITDAPTPPPKATFHKRSTRRFRAGGDIPLVSYLDTRVWMTNSTTFSIGYAGVLKMGFIHLQHDLTHQSVTLNWMKGKLSPEQAERFKIPKVIRYEVQMMRHISFETQLYGLNFEQAWPILSPQQRENVITAVKDFCFELSKIKGDKIGSVEGKGIMDKSLPVHYQLGVSPYDPAGMQDSWAETALAPGLSEFCFAHNGLWPHHIILMDYPNGGYSDLRVPTIGLASWSLAGFVPKVWVRTKFAVDQMYDMSPVQMLDVNLNSGIRPDELHKYKWSAFRGLGRAPYNMPEIRGIYWRANPMNAEIMGKDFVEGRGALISFGGSDAEAFIAQMEAEEQERRRNRPGER</sequence>
<evidence type="ECO:0000313" key="2">
    <source>
        <dbReference type="Proteomes" id="UP000297527"/>
    </source>
</evidence>
<reference evidence="1 2" key="1">
    <citation type="submission" date="2017-12" db="EMBL/GenBank/DDBJ databases">
        <title>Comparative genomics of Botrytis spp.</title>
        <authorList>
            <person name="Valero-Jimenez C.A."/>
            <person name="Tapia P."/>
            <person name="Veloso J."/>
            <person name="Silva-Moreno E."/>
            <person name="Staats M."/>
            <person name="Valdes J.H."/>
            <person name="Van Kan J.A.L."/>
        </authorList>
    </citation>
    <scope>NUCLEOTIDE SEQUENCE [LARGE SCALE GENOMIC DNA]</scope>
    <source>
        <strain evidence="1 2">MUCL11595</strain>
    </source>
</reference>
<dbReference type="PANTHER" id="PTHR21310">
    <property type="entry name" value="AMINOGLYCOSIDE PHOSPHOTRANSFERASE-RELATED-RELATED"/>
    <property type="match status" value="1"/>
</dbReference>
<evidence type="ECO:0000313" key="1">
    <source>
        <dbReference type="EMBL" id="TGO57030.1"/>
    </source>
</evidence>
<evidence type="ECO:0008006" key="3">
    <source>
        <dbReference type="Google" id="ProtNLM"/>
    </source>
</evidence>
<gene>
    <name evidence="1" type="ORF">BCON_0070g00020</name>
</gene>
<dbReference type="Proteomes" id="UP000297527">
    <property type="component" value="Unassembled WGS sequence"/>
</dbReference>